<name>A0ABR4SC14_9ACTN</name>
<dbReference type="Pfam" id="PF09076">
    <property type="entry name" value="Crystall_2"/>
    <property type="match status" value="1"/>
</dbReference>
<reference evidence="3 4" key="1">
    <citation type="submission" date="2014-03" db="EMBL/GenBank/DDBJ databases">
        <title>Genome Sequence of Streptomyces wadayamensis A23 strain, an endophytic actinobacteria from Citrus reticulata.</title>
        <authorList>
            <person name="de Oliveira L.G."/>
            <person name="Tormet G.D."/>
            <person name="Marcon J."/>
            <person name="Samborsky M."/>
            <person name="Araujo W.L."/>
            <person name="de Azevedo J.L."/>
        </authorList>
    </citation>
    <scope>NUCLEOTIDE SEQUENCE [LARGE SCALE GENOMIC DNA]</scope>
    <source>
        <strain evidence="3 4">A23</strain>
    </source>
</reference>
<keyword evidence="1" id="KW-0732">Signal</keyword>
<sequence>MFSRTMNTVRTTAMALAAATAFTLVGPAGSASAIDHVTCDPDRGYLKIWSHLNGRDSVDCYANRGKTNFGNWWVDKISTGNNVVKYYDANGDVVKIGRNKVISYPNRPPKVKAIEIL</sequence>
<feature type="signal peptide" evidence="1">
    <location>
        <begin position="1"/>
        <end position="33"/>
    </location>
</feature>
<evidence type="ECO:0000313" key="4">
    <source>
        <dbReference type="Proteomes" id="UP000027443"/>
    </source>
</evidence>
<dbReference type="SUPFAM" id="SSF49695">
    <property type="entry name" value="gamma-Crystallin-like"/>
    <property type="match status" value="1"/>
</dbReference>
<gene>
    <name evidence="3" type="ORF">DC60_13055</name>
</gene>
<accession>A0ABR4SC14</accession>
<evidence type="ECO:0000313" key="3">
    <source>
        <dbReference type="EMBL" id="KDR63158.1"/>
    </source>
</evidence>
<evidence type="ECO:0000259" key="2">
    <source>
        <dbReference type="Pfam" id="PF09076"/>
    </source>
</evidence>
<feature type="chain" id="PRO_5045557941" evidence="1">
    <location>
        <begin position="34"/>
        <end position="117"/>
    </location>
</feature>
<comment type="caution">
    <text evidence="3">The sequence shown here is derived from an EMBL/GenBank/DDBJ whole genome shotgun (WGS) entry which is preliminary data.</text>
</comment>
<proteinExistence type="predicted"/>
<dbReference type="InterPro" id="IPR015161">
    <property type="entry name" value="Sklp_toxin_b/g_crystallin"/>
</dbReference>
<dbReference type="InterPro" id="IPR015791">
    <property type="entry name" value="Antimic/Inh_G_crystallin-like"/>
</dbReference>
<feature type="domain" description="Streptomyces killer toxin-like beta/gamma crystallin" evidence="2">
    <location>
        <begin position="47"/>
        <end position="117"/>
    </location>
</feature>
<dbReference type="Proteomes" id="UP000027443">
    <property type="component" value="Unassembled WGS sequence"/>
</dbReference>
<evidence type="ECO:0000256" key="1">
    <source>
        <dbReference type="SAM" id="SignalP"/>
    </source>
</evidence>
<dbReference type="Gene3D" id="2.60.20.30">
    <property type="match status" value="1"/>
</dbReference>
<organism evidence="3 4">
    <name type="scientific">Streptomyces wadayamensis</name>
    <dbReference type="NCBI Taxonomy" id="141454"/>
    <lineage>
        <taxon>Bacteria</taxon>
        <taxon>Bacillati</taxon>
        <taxon>Actinomycetota</taxon>
        <taxon>Actinomycetes</taxon>
        <taxon>Kitasatosporales</taxon>
        <taxon>Streptomycetaceae</taxon>
        <taxon>Streptomyces</taxon>
    </lineage>
</organism>
<dbReference type="InterPro" id="IPR011024">
    <property type="entry name" value="G_crystallin-like"/>
</dbReference>
<protein>
    <submittedName>
        <fullName evidence="3">Oxidoreductase</fullName>
    </submittedName>
</protein>
<keyword evidence="4" id="KW-1185">Reference proteome</keyword>
<dbReference type="EMBL" id="JHDU01000010">
    <property type="protein sequence ID" value="KDR63158.1"/>
    <property type="molecule type" value="Genomic_DNA"/>
</dbReference>